<evidence type="ECO:0000256" key="2">
    <source>
        <dbReference type="ARBA" id="ARBA00023125"/>
    </source>
</evidence>
<dbReference type="InterPro" id="IPR000524">
    <property type="entry name" value="Tscrpt_reg_HTH_GntR"/>
</dbReference>
<keyword evidence="6" id="KW-1185">Reference proteome</keyword>
<dbReference type="InterPro" id="IPR036390">
    <property type="entry name" value="WH_DNA-bd_sf"/>
</dbReference>
<dbReference type="Gene3D" id="1.20.120.530">
    <property type="entry name" value="GntR ligand-binding domain-like"/>
    <property type="match status" value="1"/>
</dbReference>
<dbReference type="KEGG" id="psai:C3B54_111500"/>
<evidence type="ECO:0000256" key="3">
    <source>
        <dbReference type="ARBA" id="ARBA00023163"/>
    </source>
</evidence>
<dbReference type="RefSeq" id="WP_104913914.1">
    <property type="nucleotide sequence ID" value="NZ_CP026923.1"/>
</dbReference>
<keyword evidence="3" id="KW-0804">Transcription</keyword>
<dbReference type="SMART" id="SM00895">
    <property type="entry name" value="FCD"/>
    <property type="match status" value="1"/>
</dbReference>
<gene>
    <name evidence="5" type="ORF">C3B54_111500</name>
</gene>
<reference evidence="5 6" key="1">
    <citation type="submission" date="2018-02" db="EMBL/GenBank/DDBJ databases">
        <title>Complete genome of the streamlined marine actinobacterium Pontimonas salivibrio CL-TW6 adapted to coastal planktonic lifestype.</title>
        <authorList>
            <person name="Cho B.C."/>
            <person name="Hardies S.C."/>
            <person name="Jang G.I."/>
            <person name="Hwang C.Y."/>
        </authorList>
    </citation>
    <scope>NUCLEOTIDE SEQUENCE [LARGE SCALE GENOMIC DNA]</scope>
    <source>
        <strain evidence="5 6">CL-TW6</strain>
    </source>
</reference>
<dbReference type="InterPro" id="IPR011711">
    <property type="entry name" value="GntR_C"/>
</dbReference>
<dbReference type="SUPFAM" id="SSF48008">
    <property type="entry name" value="GntR ligand-binding domain-like"/>
    <property type="match status" value="1"/>
</dbReference>
<evidence type="ECO:0000259" key="4">
    <source>
        <dbReference type="PROSITE" id="PS50949"/>
    </source>
</evidence>
<proteinExistence type="predicted"/>
<dbReference type="OrthoDB" id="9816161at2"/>
<dbReference type="PANTHER" id="PTHR43537">
    <property type="entry name" value="TRANSCRIPTIONAL REGULATOR, GNTR FAMILY"/>
    <property type="match status" value="1"/>
</dbReference>
<dbReference type="Pfam" id="PF00392">
    <property type="entry name" value="GntR"/>
    <property type="match status" value="1"/>
</dbReference>
<dbReference type="Proteomes" id="UP000243077">
    <property type="component" value="Chromosome"/>
</dbReference>
<dbReference type="Pfam" id="PF07729">
    <property type="entry name" value="FCD"/>
    <property type="match status" value="1"/>
</dbReference>
<dbReference type="EMBL" id="CP026923">
    <property type="protein sequence ID" value="AVG24439.1"/>
    <property type="molecule type" value="Genomic_DNA"/>
</dbReference>
<dbReference type="SUPFAM" id="SSF46785">
    <property type="entry name" value="Winged helix' DNA-binding domain"/>
    <property type="match status" value="1"/>
</dbReference>
<sequence>MSDTTPAIRDGSASQRIAEAVREAILSGEYQPGERIVQEDLSERYGGSRIPVREALRQLETEGLVRLVANTGAWVQSLTLAQCSEVYQTRERIEPLLLRHSAEYLTDEVIGELDDLAQKMESSSDIEEFLALDRAFHFATYRAEGTYVLRELVHRLWNTTQPYRRAYTGLVDTEHMRIFHDDHHMLVSALRDGDLELAEQVVGMHIRRTRVNLERHPEIFPEPDPNTG</sequence>
<protein>
    <submittedName>
        <fullName evidence="5">GntR-like transcription factor</fullName>
    </submittedName>
</protein>
<dbReference type="AlphaFoldDB" id="A0A2L2BS07"/>
<dbReference type="PANTHER" id="PTHR43537:SF24">
    <property type="entry name" value="GLUCONATE OPERON TRANSCRIPTIONAL REPRESSOR"/>
    <property type="match status" value="1"/>
</dbReference>
<keyword evidence="2" id="KW-0238">DNA-binding</keyword>
<dbReference type="SMART" id="SM00345">
    <property type="entry name" value="HTH_GNTR"/>
    <property type="match status" value="1"/>
</dbReference>
<dbReference type="CDD" id="cd07377">
    <property type="entry name" value="WHTH_GntR"/>
    <property type="match status" value="1"/>
</dbReference>
<name>A0A2L2BS07_9MICO</name>
<dbReference type="Gene3D" id="1.10.10.10">
    <property type="entry name" value="Winged helix-like DNA-binding domain superfamily/Winged helix DNA-binding domain"/>
    <property type="match status" value="1"/>
</dbReference>
<evidence type="ECO:0000256" key="1">
    <source>
        <dbReference type="ARBA" id="ARBA00023015"/>
    </source>
</evidence>
<evidence type="ECO:0000313" key="5">
    <source>
        <dbReference type="EMBL" id="AVG24439.1"/>
    </source>
</evidence>
<dbReference type="InterPro" id="IPR008920">
    <property type="entry name" value="TF_FadR/GntR_C"/>
</dbReference>
<feature type="domain" description="HTH gntR-type" evidence="4">
    <location>
        <begin position="11"/>
        <end position="78"/>
    </location>
</feature>
<evidence type="ECO:0000313" key="6">
    <source>
        <dbReference type="Proteomes" id="UP000243077"/>
    </source>
</evidence>
<dbReference type="InterPro" id="IPR036388">
    <property type="entry name" value="WH-like_DNA-bd_sf"/>
</dbReference>
<dbReference type="PROSITE" id="PS50949">
    <property type="entry name" value="HTH_GNTR"/>
    <property type="match status" value="1"/>
</dbReference>
<keyword evidence="1" id="KW-0805">Transcription regulation</keyword>
<dbReference type="GO" id="GO:0003677">
    <property type="term" value="F:DNA binding"/>
    <property type="evidence" value="ECO:0007669"/>
    <property type="project" value="UniProtKB-KW"/>
</dbReference>
<dbReference type="GO" id="GO:0003700">
    <property type="term" value="F:DNA-binding transcription factor activity"/>
    <property type="evidence" value="ECO:0007669"/>
    <property type="project" value="InterPro"/>
</dbReference>
<dbReference type="PRINTS" id="PR00035">
    <property type="entry name" value="HTHGNTR"/>
</dbReference>
<accession>A0A2L2BS07</accession>
<organism evidence="5 6">
    <name type="scientific">Pontimonas salivibrio</name>
    <dbReference type="NCBI Taxonomy" id="1159327"/>
    <lineage>
        <taxon>Bacteria</taxon>
        <taxon>Bacillati</taxon>
        <taxon>Actinomycetota</taxon>
        <taxon>Actinomycetes</taxon>
        <taxon>Micrococcales</taxon>
        <taxon>Microbacteriaceae</taxon>
        <taxon>Pontimonas</taxon>
    </lineage>
</organism>